<dbReference type="AlphaFoldDB" id="A0A3N4JB86"/>
<keyword evidence="2" id="KW-1185">Reference proteome</keyword>
<reference evidence="1 2" key="1">
    <citation type="journal article" date="2018" name="Nat. Ecol. Evol.">
        <title>Pezizomycetes genomes reveal the molecular basis of ectomycorrhizal truffle lifestyle.</title>
        <authorList>
            <person name="Murat C."/>
            <person name="Payen T."/>
            <person name="Noel B."/>
            <person name="Kuo A."/>
            <person name="Morin E."/>
            <person name="Chen J."/>
            <person name="Kohler A."/>
            <person name="Krizsan K."/>
            <person name="Balestrini R."/>
            <person name="Da Silva C."/>
            <person name="Montanini B."/>
            <person name="Hainaut M."/>
            <person name="Levati E."/>
            <person name="Barry K.W."/>
            <person name="Belfiori B."/>
            <person name="Cichocki N."/>
            <person name="Clum A."/>
            <person name="Dockter R.B."/>
            <person name="Fauchery L."/>
            <person name="Guy J."/>
            <person name="Iotti M."/>
            <person name="Le Tacon F."/>
            <person name="Lindquist E.A."/>
            <person name="Lipzen A."/>
            <person name="Malagnac F."/>
            <person name="Mello A."/>
            <person name="Molinier V."/>
            <person name="Miyauchi S."/>
            <person name="Poulain J."/>
            <person name="Riccioni C."/>
            <person name="Rubini A."/>
            <person name="Sitrit Y."/>
            <person name="Splivallo R."/>
            <person name="Traeger S."/>
            <person name="Wang M."/>
            <person name="Zifcakova L."/>
            <person name="Wipf D."/>
            <person name="Zambonelli A."/>
            <person name="Paolocci F."/>
            <person name="Nowrousian M."/>
            <person name="Ottonello S."/>
            <person name="Baldrian P."/>
            <person name="Spatafora J.W."/>
            <person name="Henrissat B."/>
            <person name="Nagy L.G."/>
            <person name="Aury J.M."/>
            <person name="Wincker P."/>
            <person name="Grigoriev I.V."/>
            <person name="Bonfante P."/>
            <person name="Martin F.M."/>
        </authorList>
    </citation>
    <scope>NUCLEOTIDE SEQUENCE [LARGE SCALE GENOMIC DNA]</scope>
    <source>
        <strain evidence="1 2">120613-1</strain>
    </source>
</reference>
<dbReference type="Proteomes" id="UP000276215">
    <property type="component" value="Unassembled WGS sequence"/>
</dbReference>
<evidence type="ECO:0000313" key="2">
    <source>
        <dbReference type="Proteomes" id="UP000276215"/>
    </source>
</evidence>
<gene>
    <name evidence="1" type="ORF">L873DRAFT_1303639</name>
</gene>
<sequence>MEKKNVRQTLTLGTKMAFFLFYNIYHFEEIWHIFIWWRAKQDLNSFICLFIYLGVKRSFFCFWGFIGHTLGCMPGFSLYLN</sequence>
<organism evidence="1 2">
    <name type="scientific">Choiromyces venosus 120613-1</name>
    <dbReference type="NCBI Taxonomy" id="1336337"/>
    <lineage>
        <taxon>Eukaryota</taxon>
        <taxon>Fungi</taxon>
        <taxon>Dikarya</taxon>
        <taxon>Ascomycota</taxon>
        <taxon>Pezizomycotina</taxon>
        <taxon>Pezizomycetes</taxon>
        <taxon>Pezizales</taxon>
        <taxon>Tuberaceae</taxon>
        <taxon>Choiromyces</taxon>
    </lineage>
</organism>
<dbReference type="EMBL" id="ML120424">
    <property type="protein sequence ID" value="RPA95542.1"/>
    <property type="molecule type" value="Genomic_DNA"/>
</dbReference>
<proteinExistence type="predicted"/>
<protein>
    <submittedName>
        <fullName evidence="1">Uncharacterized protein</fullName>
    </submittedName>
</protein>
<accession>A0A3N4JB86</accession>
<name>A0A3N4JB86_9PEZI</name>
<evidence type="ECO:0000313" key="1">
    <source>
        <dbReference type="EMBL" id="RPA95542.1"/>
    </source>
</evidence>